<dbReference type="GO" id="GO:0050650">
    <property type="term" value="P:chondroitin sulfate proteoglycan biosynthetic process"/>
    <property type="evidence" value="ECO:0007669"/>
    <property type="project" value="InterPro"/>
</dbReference>
<sequence length="260" mass="30469">MRSHRRKLEIYHQIKNGTYDTAPFEKSSLMPPFYSFSEKFLISPRYKISQCLIEKVISTITEAIFCYIDNPVEFEANNRTISTESYEIRFCEERHQRSSALAARDAVGRDRIEFALVRDPIDRFLSGFVDKCIKYCNFGNNYPDYFILKYEHGAEGVAQVAEKFREIFKKAQLPEHMRQKIYDEMMSHNYCQNWILSFILEYAIHQYYSQTLPKFELLNACTAVIAKRNLKLSAIVSLHLSGRTAIFTSILLNVSEKLIF</sequence>
<evidence type="ECO:0000313" key="1">
    <source>
        <dbReference type="EMBL" id="VDL80108.1"/>
    </source>
</evidence>
<dbReference type="PANTHER" id="PTHR22900">
    <property type="entry name" value="PROTEIN CBG14245-RELATED"/>
    <property type="match status" value="1"/>
</dbReference>
<dbReference type="Proteomes" id="UP000271162">
    <property type="component" value="Unassembled WGS sequence"/>
</dbReference>
<keyword evidence="2" id="KW-1185">Reference proteome</keyword>
<reference evidence="1 2" key="2">
    <citation type="submission" date="2018-11" db="EMBL/GenBank/DDBJ databases">
        <authorList>
            <consortium name="Pathogen Informatics"/>
        </authorList>
    </citation>
    <scope>NUCLEOTIDE SEQUENCE [LARGE SCALE GENOMIC DNA]</scope>
</reference>
<protein>
    <submittedName>
        <fullName evidence="3">Sulfotransfer_1 domain-containing protein</fullName>
    </submittedName>
</protein>
<name>A0A0N4YHZ9_NIPBR</name>
<gene>
    <name evidence="1" type="ORF">NBR_LOCUS16513</name>
</gene>
<dbReference type="Pfam" id="PF03567">
    <property type="entry name" value="Sulfotransfer_2"/>
    <property type="match status" value="1"/>
</dbReference>
<dbReference type="GO" id="GO:1902884">
    <property type="term" value="P:positive regulation of response to oxidative stress"/>
    <property type="evidence" value="ECO:0007669"/>
    <property type="project" value="InterPro"/>
</dbReference>
<dbReference type="WBParaSite" id="NBR_0001651201-mRNA-1">
    <property type="protein sequence ID" value="NBR_0001651201-mRNA-1"/>
    <property type="gene ID" value="NBR_0001651201"/>
</dbReference>
<evidence type="ECO:0000313" key="3">
    <source>
        <dbReference type="WBParaSite" id="NBR_0001651201-mRNA-1"/>
    </source>
</evidence>
<proteinExistence type="predicted"/>
<accession>A0A0N4YHZ9</accession>
<reference evidence="3" key="1">
    <citation type="submission" date="2017-02" db="UniProtKB">
        <authorList>
            <consortium name="WormBaseParasite"/>
        </authorList>
    </citation>
    <scope>IDENTIFICATION</scope>
</reference>
<dbReference type="GO" id="GO:0016020">
    <property type="term" value="C:membrane"/>
    <property type="evidence" value="ECO:0007669"/>
    <property type="project" value="InterPro"/>
</dbReference>
<dbReference type="AlphaFoldDB" id="A0A0N4YHZ9"/>
<dbReference type="InterPro" id="IPR005331">
    <property type="entry name" value="Sulfotransferase"/>
</dbReference>
<organism evidence="3">
    <name type="scientific">Nippostrongylus brasiliensis</name>
    <name type="common">Rat hookworm</name>
    <dbReference type="NCBI Taxonomy" id="27835"/>
    <lineage>
        <taxon>Eukaryota</taxon>
        <taxon>Metazoa</taxon>
        <taxon>Ecdysozoa</taxon>
        <taxon>Nematoda</taxon>
        <taxon>Chromadorea</taxon>
        <taxon>Rhabditida</taxon>
        <taxon>Rhabditina</taxon>
        <taxon>Rhabditomorpha</taxon>
        <taxon>Strongyloidea</taxon>
        <taxon>Heligmosomidae</taxon>
        <taxon>Nippostrongylus</taxon>
    </lineage>
</organism>
<dbReference type="EMBL" id="UYSL01022241">
    <property type="protein sequence ID" value="VDL80108.1"/>
    <property type="molecule type" value="Genomic_DNA"/>
</dbReference>
<evidence type="ECO:0000313" key="2">
    <source>
        <dbReference type="Proteomes" id="UP000271162"/>
    </source>
</evidence>
<dbReference type="PANTHER" id="PTHR22900:SF11">
    <property type="entry name" value="PROTEIN CBG01579"/>
    <property type="match status" value="1"/>
</dbReference>
<dbReference type="GO" id="GO:0047756">
    <property type="term" value="F:chondroitin 4-sulfotransferase activity"/>
    <property type="evidence" value="ECO:0007669"/>
    <property type="project" value="InterPro"/>
</dbReference>
<dbReference type="InterPro" id="IPR007669">
    <property type="entry name" value="Chst-1-like"/>
</dbReference>